<dbReference type="Pfam" id="PF12802">
    <property type="entry name" value="MarR_2"/>
    <property type="match status" value="1"/>
</dbReference>
<dbReference type="EMBL" id="JACHHT010000002">
    <property type="protein sequence ID" value="MBB6521894.1"/>
    <property type="molecule type" value="Genomic_DNA"/>
</dbReference>
<dbReference type="GO" id="GO:0005737">
    <property type="term" value="C:cytoplasm"/>
    <property type="evidence" value="ECO:0007669"/>
    <property type="project" value="UniProtKB-SubCell"/>
</dbReference>
<dbReference type="GO" id="GO:0003677">
    <property type="term" value="F:DNA binding"/>
    <property type="evidence" value="ECO:0007669"/>
    <property type="project" value="UniProtKB-KW"/>
</dbReference>
<evidence type="ECO:0000256" key="1">
    <source>
        <dbReference type="ARBA" id="ARBA00004496"/>
    </source>
</evidence>
<evidence type="ECO:0000256" key="2">
    <source>
        <dbReference type="ARBA" id="ARBA00023015"/>
    </source>
</evidence>
<dbReference type="InterPro" id="IPR036390">
    <property type="entry name" value="WH_DNA-bd_sf"/>
</dbReference>
<proteinExistence type="predicted"/>
<dbReference type="PROSITE" id="PS01117">
    <property type="entry name" value="HTH_MARR_1"/>
    <property type="match status" value="1"/>
</dbReference>
<dbReference type="InterPro" id="IPR000835">
    <property type="entry name" value="HTH_MarR-typ"/>
</dbReference>
<keyword evidence="3 6" id="KW-0238">DNA-binding</keyword>
<organism evidence="6 7">
    <name type="scientific">Pseudoteredinibacter isoporae</name>
    <dbReference type="NCBI Taxonomy" id="570281"/>
    <lineage>
        <taxon>Bacteria</taxon>
        <taxon>Pseudomonadati</taxon>
        <taxon>Pseudomonadota</taxon>
        <taxon>Gammaproteobacteria</taxon>
        <taxon>Cellvibrionales</taxon>
        <taxon>Cellvibrionaceae</taxon>
        <taxon>Pseudoteredinibacter</taxon>
    </lineage>
</organism>
<dbReference type="InterPro" id="IPR039422">
    <property type="entry name" value="MarR/SlyA-like"/>
</dbReference>
<comment type="subcellular location">
    <subcellularLocation>
        <location evidence="1">Cytoplasm</location>
    </subcellularLocation>
</comment>
<keyword evidence="7" id="KW-1185">Reference proteome</keyword>
<sequence>MSQLELHKRVERLSELYKVDLRRSAARFGLLPVHLEMLHYLSICNQYSDTPIAVTEYLGQTKGTVSQSIKVLENKDLLRKVADANDRRLVHLRLTDEGRQVLTEALPATWLGSAFENLESAARQQVLAGLDILLMQLVVEGDVPGFGVCRSCKHHSRGPQGEPYCQLLAVSLEKNGPDQLCREHRA</sequence>
<dbReference type="SUPFAM" id="SSF46785">
    <property type="entry name" value="Winged helix' DNA-binding domain"/>
    <property type="match status" value="1"/>
</dbReference>
<keyword evidence="2" id="KW-0805">Transcription regulation</keyword>
<keyword evidence="4" id="KW-0804">Transcription</keyword>
<evidence type="ECO:0000313" key="6">
    <source>
        <dbReference type="EMBL" id="MBB6521894.1"/>
    </source>
</evidence>
<dbReference type="PANTHER" id="PTHR33164:SF5">
    <property type="entry name" value="ORGANIC HYDROPEROXIDE RESISTANCE TRANSCRIPTIONAL REGULATOR"/>
    <property type="match status" value="1"/>
</dbReference>
<dbReference type="InterPro" id="IPR023187">
    <property type="entry name" value="Tscrpt_reg_MarR-type_CS"/>
</dbReference>
<dbReference type="GO" id="GO:0003700">
    <property type="term" value="F:DNA-binding transcription factor activity"/>
    <property type="evidence" value="ECO:0007669"/>
    <property type="project" value="InterPro"/>
</dbReference>
<evidence type="ECO:0000256" key="4">
    <source>
        <dbReference type="ARBA" id="ARBA00023163"/>
    </source>
</evidence>
<evidence type="ECO:0000256" key="3">
    <source>
        <dbReference type="ARBA" id="ARBA00023125"/>
    </source>
</evidence>
<feature type="domain" description="HTH marR-type" evidence="5">
    <location>
        <begin position="3"/>
        <end position="139"/>
    </location>
</feature>
<reference evidence="6 7" key="1">
    <citation type="submission" date="2020-08" db="EMBL/GenBank/DDBJ databases">
        <title>Genomic Encyclopedia of Type Strains, Phase IV (KMG-IV): sequencing the most valuable type-strain genomes for metagenomic binning, comparative biology and taxonomic classification.</title>
        <authorList>
            <person name="Goeker M."/>
        </authorList>
    </citation>
    <scope>NUCLEOTIDE SEQUENCE [LARGE SCALE GENOMIC DNA]</scope>
    <source>
        <strain evidence="6 7">DSM 22368</strain>
    </source>
</reference>
<dbReference type="Proteomes" id="UP000528457">
    <property type="component" value="Unassembled WGS sequence"/>
</dbReference>
<dbReference type="InterPro" id="IPR036388">
    <property type="entry name" value="WH-like_DNA-bd_sf"/>
</dbReference>
<evidence type="ECO:0000259" key="5">
    <source>
        <dbReference type="PROSITE" id="PS50995"/>
    </source>
</evidence>
<dbReference type="GO" id="GO:0006950">
    <property type="term" value="P:response to stress"/>
    <property type="evidence" value="ECO:0007669"/>
    <property type="project" value="TreeGrafter"/>
</dbReference>
<dbReference type="Gene3D" id="1.10.10.10">
    <property type="entry name" value="Winged helix-like DNA-binding domain superfamily/Winged helix DNA-binding domain"/>
    <property type="match status" value="1"/>
</dbReference>
<dbReference type="SMART" id="SM00347">
    <property type="entry name" value="HTH_MARR"/>
    <property type="match status" value="1"/>
</dbReference>
<gene>
    <name evidence="6" type="ORF">HNR48_002179</name>
</gene>
<dbReference type="InParanoid" id="A0A7X0JU62"/>
<dbReference type="PROSITE" id="PS50995">
    <property type="entry name" value="HTH_MARR_2"/>
    <property type="match status" value="1"/>
</dbReference>
<name>A0A7X0JU62_9GAMM</name>
<protein>
    <submittedName>
        <fullName evidence="6">DNA-binding MarR family transcriptional regulator</fullName>
    </submittedName>
</protein>
<dbReference type="AlphaFoldDB" id="A0A7X0JU62"/>
<evidence type="ECO:0000313" key="7">
    <source>
        <dbReference type="Proteomes" id="UP000528457"/>
    </source>
</evidence>
<accession>A0A7X0JU62</accession>
<dbReference type="PANTHER" id="PTHR33164">
    <property type="entry name" value="TRANSCRIPTIONAL REGULATOR, MARR FAMILY"/>
    <property type="match status" value="1"/>
</dbReference>
<comment type="caution">
    <text evidence="6">The sequence shown here is derived from an EMBL/GenBank/DDBJ whole genome shotgun (WGS) entry which is preliminary data.</text>
</comment>
<dbReference type="RefSeq" id="WP_166847271.1">
    <property type="nucleotide sequence ID" value="NZ_JAAONY010000002.1"/>
</dbReference>